<keyword evidence="2 8" id="KW-0813">Transport</keyword>
<gene>
    <name evidence="13" type="ORF">M124_2787</name>
</gene>
<feature type="signal peptide" evidence="10">
    <location>
        <begin position="1"/>
        <end position="23"/>
    </location>
</feature>
<keyword evidence="5 9" id="KW-0798">TonB box</keyword>
<evidence type="ECO:0000256" key="5">
    <source>
        <dbReference type="ARBA" id="ARBA00023077"/>
    </source>
</evidence>
<accession>A0A015ST24</accession>
<dbReference type="InterPro" id="IPR012910">
    <property type="entry name" value="Plug_dom"/>
</dbReference>
<dbReference type="Gene3D" id="2.40.170.20">
    <property type="entry name" value="TonB-dependent receptor, beta-barrel domain"/>
    <property type="match status" value="1"/>
</dbReference>
<dbReference type="InterPro" id="IPR023997">
    <property type="entry name" value="TonB-dep_OMP_SusC/RagA_CS"/>
</dbReference>
<dbReference type="InterPro" id="IPR023996">
    <property type="entry name" value="TonB-dep_OMP_SusC/RagA"/>
</dbReference>
<evidence type="ECO:0000256" key="9">
    <source>
        <dbReference type="RuleBase" id="RU003357"/>
    </source>
</evidence>
<name>A0A015ST24_BACFG</name>
<comment type="subcellular location">
    <subcellularLocation>
        <location evidence="1 8">Cell outer membrane</location>
        <topology evidence="1 8">Multi-pass membrane protein</topology>
    </subcellularLocation>
</comment>
<dbReference type="PROSITE" id="PS52016">
    <property type="entry name" value="TONB_DEPENDENT_REC_3"/>
    <property type="match status" value="1"/>
</dbReference>
<feature type="domain" description="TonB-dependent receptor plug" evidence="12">
    <location>
        <begin position="128"/>
        <end position="231"/>
    </location>
</feature>
<dbReference type="NCBIfam" id="TIGR04056">
    <property type="entry name" value="OMP_RagA_SusC"/>
    <property type="match status" value="1"/>
</dbReference>
<dbReference type="Pfam" id="PF00593">
    <property type="entry name" value="TonB_dep_Rec_b-barrel"/>
    <property type="match status" value="1"/>
</dbReference>
<evidence type="ECO:0000256" key="7">
    <source>
        <dbReference type="ARBA" id="ARBA00023237"/>
    </source>
</evidence>
<dbReference type="InterPro" id="IPR036942">
    <property type="entry name" value="Beta-barrel_TonB_sf"/>
</dbReference>
<feature type="chain" id="PRO_5001476109" evidence="10">
    <location>
        <begin position="24"/>
        <end position="1051"/>
    </location>
</feature>
<evidence type="ECO:0000256" key="6">
    <source>
        <dbReference type="ARBA" id="ARBA00023136"/>
    </source>
</evidence>
<dbReference type="GO" id="GO:0009279">
    <property type="term" value="C:cell outer membrane"/>
    <property type="evidence" value="ECO:0007669"/>
    <property type="project" value="UniProtKB-SubCell"/>
</dbReference>
<dbReference type="EMBL" id="JGCY01000357">
    <property type="protein sequence ID" value="EXY73442.1"/>
    <property type="molecule type" value="Genomic_DNA"/>
</dbReference>
<keyword evidence="3 8" id="KW-1134">Transmembrane beta strand</keyword>
<comment type="similarity">
    <text evidence="8 9">Belongs to the TonB-dependent receptor family.</text>
</comment>
<evidence type="ECO:0000256" key="2">
    <source>
        <dbReference type="ARBA" id="ARBA00022448"/>
    </source>
</evidence>
<organism evidence="13 14">
    <name type="scientific">Bacteroides fragilis str. 3988T(B)14</name>
    <dbReference type="NCBI Taxonomy" id="1339315"/>
    <lineage>
        <taxon>Bacteria</taxon>
        <taxon>Pseudomonadati</taxon>
        <taxon>Bacteroidota</taxon>
        <taxon>Bacteroidia</taxon>
        <taxon>Bacteroidales</taxon>
        <taxon>Bacteroidaceae</taxon>
        <taxon>Bacteroides</taxon>
    </lineage>
</organism>
<evidence type="ECO:0000256" key="3">
    <source>
        <dbReference type="ARBA" id="ARBA00022452"/>
    </source>
</evidence>
<evidence type="ECO:0000313" key="13">
    <source>
        <dbReference type="EMBL" id="EXY73442.1"/>
    </source>
</evidence>
<dbReference type="RefSeq" id="WP_005802751.1">
    <property type="nucleotide sequence ID" value="NZ_JGCY01000357.1"/>
</dbReference>
<reference evidence="13 14" key="1">
    <citation type="submission" date="2014-02" db="EMBL/GenBank/DDBJ databases">
        <authorList>
            <person name="Sears C."/>
            <person name="Carroll K."/>
            <person name="Sack B.R."/>
            <person name="Qadri F."/>
            <person name="Myers L.L."/>
            <person name="Chung G.-T."/>
            <person name="Escheverria P."/>
            <person name="Fraser C.M."/>
            <person name="Sadzewicz L."/>
            <person name="Shefchek K.A."/>
            <person name="Tallon L."/>
            <person name="Das S.P."/>
            <person name="Daugherty S."/>
            <person name="Mongodin E.F."/>
        </authorList>
    </citation>
    <scope>NUCLEOTIDE SEQUENCE [LARGE SCALE GENOMIC DNA]</scope>
    <source>
        <strain evidence="14">3988T(B)14</strain>
    </source>
</reference>
<sequence>MLKITRQVTLLLLAGALSFPAYSYATQATEVLVPEVTQEKVTGTVEDALGPVIGASVMVKGTTNGVITDLEGKFSLNDVKKGDIIVISYIGYVTQEIPYTGKPIQVKLAEDSKALEEVVVVGYATVKKANLTGAVSAVDGKVLEDRPIVNLGQGLQGAIPNLNVTTSGRPGQGSSFNIRGTTAMSGSSPLVLVDGVEMDPNLINPQDVKSVSVLKDAASASIYGARAAYGVVLITTKGGRKDQPTQVSFDASVSFNGPTTRPTYMNSMQYATWMNTAQQNTVGRDYFDAEWMQHIEAYYKDPVNNSPVFIHSDPSISKNGTKYTYAGNTNWMKELYKKNYPVQKYNVNISGGGKKATYYTSLGYTDQGSLIRFGNEQYKKFNVMNNINYDVNDWLHLSMKTSFNRTKLRGLNQDNVHGDNFMGGDTRPIMPVKHPDGNWAGQGDFTNFPAILEDGGSRLTNKNDLWNTITMKLTPIKGMSINMDYTFNYYSENNKVHMKSFDEYGANGQFLQTFAWTNPNSVSQSQANDTYNAFNFFGDYEKTLGKHYLKGMIGYNQESKHTTGFNAGREQLISNDLGSLSYATGDRWVGSSDNSWATRSGFFRINYGYDERYLLEVNGRYDLSSKFPKHDRAVFNPSFSAAWRLSNESWFKSWTNSFFDELKIRGSYGSLGNQALNNGWYAYLSNYSTGQISWIMGSNQPQYVVPGGLVSSSITWETVTQWDLGLDFNFLNSRLKGAFDYYQRRTSDILAAGKILPGVLGANEPQENAAESLTKGWEFEISWNDQLANGFHYTVGFNLSDYQSEVTKFDNESKELGNWYVGQKQGEIWGYETYGLFQSEQEIAGAANQDKVSGGIKLMPGDIRFVDRNNDGVIDWGDNTVDNPGDKKIIGNSTPRYHYGINLGADWKGFDLGIFFQGVGKRDLYLPGTSFRSHYGSEWQVPSAYNNDYWTEENTGAYFPRARFNGGSAINQAQTRYMVDASYCRLKSLSIGYTLPKVLTQKASIEKIRIYFTGENLFTISDTPDGLDPELDNPYTYPMQRSLSVGLSLTF</sequence>
<dbReference type="Gene3D" id="2.170.130.10">
    <property type="entry name" value="TonB-dependent receptor, plug domain"/>
    <property type="match status" value="1"/>
</dbReference>
<evidence type="ECO:0000256" key="8">
    <source>
        <dbReference type="PROSITE-ProRule" id="PRU01360"/>
    </source>
</evidence>
<keyword evidence="6 8" id="KW-0472">Membrane</keyword>
<dbReference type="Gene3D" id="2.60.40.1120">
    <property type="entry name" value="Carboxypeptidase-like, regulatory domain"/>
    <property type="match status" value="1"/>
</dbReference>
<evidence type="ECO:0000256" key="10">
    <source>
        <dbReference type="SAM" id="SignalP"/>
    </source>
</evidence>
<evidence type="ECO:0000259" key="11">
    <source>
        <dbReference type="Pfam" id="PF00593"/>
    </source>
</evidence>
<dbReference type="InterPro" id="IPR039426">
    <property type="entry name" value="TonB-dep_rcpt-like"/>
</dbReference>
<dbReference type="NCBIfam" id="TIGR04057">
    <property type="entry name" value="SusC_RagA_signa"/>
    <property type="match status" value="1"/>
</dbReference>
<dbReference type="Pfam" id="PF07715">
    <property type="entry name" value="Plug"/>
    <property type="match status" value="1"/>
</dbReference>
<feature type="domain" description="TonB-dependent receptor-like beta-barrel" evidence="11">
    <location>
        <begin position="442"/>
        <end position="1017"/>
    </location>
</feature>
<dbReference type="GeneID" id="60367567"/>
<keyword evidence="4 8" id="KW-0812">Transmembrane</keyword>
<keyword evidence="10" id="KW-0732">Signal</keyword>
<dbReference type="InterPro" id="IPR000531">
    <property type="entry name" value="Beta-barrel_TonB"/>
</dbReference>
<proteinExistence type="inferred from homology"/>
<dbReference type="SUPFAM" id="SSF49464">
    <property type="entry name" value="Carboxypeptidase regulatory domain-like"/>
    <property type="match status" value="1"/>
</dbReference>
<dbReference type="AlphaFoldDB" id="A0A015ST24"/>
<evidence type="ECO:0000313" key="14">
    <source>
        <dbReference type="Proteomes" id="UP000020529"/>
    </source>
</evidence>
<dbReference type="InterPro" id="IPR037066">
    <property type="entry name" value="Plug_dom_sf"/>
</dbReference>
<dbReference type="InterPro" id="IPR008969">
    <property type="entry name" value="CarboxyPept-like_regulatory"/>
</dbReference>
<dbReference type="SUPFAM" id="SSF56935">
    <property type="entry name" value="Porins"/>
    <property type="match status" value="1"/>
</dbReference>
<dbReference type="Proteomes" id="UP000020529">
    <property type="component" value="Unassembled WGS sequence"/>
</dbReference>
<evidence type="ECO:0000256" key="1">
    <source>
        <dbReference type="ARBA" id="ARBA00004571"/>
    </source>
</evidence>
<comment type="caution">
    <text evidence="13">The sequence shown here is derived from an EMBL/GenBank/DDBJ whole genome shotgun (WGS) entry which is preliminary data.</text>
</comment>
<evidence type="ECO:0000259" key="12">
    <source>
        <dbReference type="Pfam" id="PF07715"/>
    </source>
</evidence>
<keyword evidence="7 8" id="KW-0998">Cell outer membrane</keyword>
<dbReference type="PATRIC" id="fig|1339315.3.peg.3474"/>
<evidence type="ECO:0000256" key="4">
    <source>
        <dbReference type="ARBA" id="ARBA00022692"/>
    </source>
</evidence>
<protein>
    <submittedName>
        <fullName evidence="13">TonB-linked outer membrane, SusC/RagA family protein</fullName>
    </submittedName>
</protein>
<dbReference type="Pfam" id="PF13715">
    <property type="entry name" value="CarbopepD_reg_2"/>
    <property type="match status" value="1"/>
</dbReference>